<dbReference type="SUPFAM" id="SSF56219">
    <property type="entry name" value="DNase I-like"/>
    <property type="match status" value="1"/>
</dbReference>
<reference evidence="1 2" key="1">
    <citation type="journal article" date="2021" name="Elife">
        <title>Chloroplast acquisition without the gene transfer in kleptoplastic sea slugs, Plakobranchus ocellatus.</title>
        <authorList>
            <person name="Maeda T."/>
            <person name="Takahashi S."/>
            <person name="Yoshida T."/>
            <person name="Shimamura S."/>
            <person name="Takaki Y."/>
            <person name="Nagai Y."/>
            <person name="Toyoda A."/>
            <person name="Suzuki Y."/>
            <person name="Arimoto A."/>
            <person name="Ishii H."/>
            <person name="Satoh N."/>
            <person name="Nishiyama T."/>
            <person name="Hasebe M."/>
            <person name="Maruyama T."/>
            <person name="Minagawa J."/>
            <person name="Obokata J."/>
            <person name="Shigenobu S."/>
        </authorList>
    </citation>
    <scope>NUCLEOTIDE SEQUENCE [LARGE SCALE GENOMIC DNA]</scope>
</reference>
<dbReference type="EMBL" id="BMAT01000035">
    <property type="protein sequence ID" value="GFR58180.1"/>
    <property type="molecule type" value="Genomic_DNA"/>
</dbReference>
<dbReference type="InterPro" id="IPR027124">
    <property type="entry name" value="Swc5/CFDP1/2"/>
</dbReference>
<dbReference type="Gene3D" id="3.60.10.10">
    <property type="entry name" value="Endonuclease/exonuclease/phosphatase"/>
    <property type="match status" value="1"/>
</dbReference>
<dbReference type="AlphaFoldDB" id="A0AAV4EBZ6"/>
<proteinExistence type="predicted"/>
<accession>A0AAV4EBZ6</accession>
<sequence length="129" mass="14931">MHQQRMLQMTKKMNFTPNYNVQEILTYIPKHVITIVMGDLNAKVGPDNTGFEEYTGKHGLGVRNKNGERFLEFCIENNLVIGGTTFRQKDIHKKTWNSPDGKTRNQIDLAAINRRWRSSLVDARAIRWG</sequence>
<evidence type="ECO:0000313" key="2">
    <source>
        <dbReference type="Proteomes" id="UP000762676"/>
    </source>
</evidence>
<dbReference type="Proteomes" id="UP000762676">
    <property type="component" value="Unassembled WGS sequence"/>
</dbReference>
<name>A0AAV4EBZ6_9GAST</name>
<evidence type="ECO:0000313" key="1">
    <source>
        <dbReference type="EMBL" id="GFR58180.1"/>
    </source>
</evidence>
<dbReference type="PANTHER" id="PTHR23227">
    <property type="entry name" value="BUCENTAUR RELATED"/>
    <property type="match status" value="1"/>
</dbReference>
<organism evidence="1 2">
    <name type="scientific">Elysia marginata</name>
    <dbReference type="NCBI Taxonomy" id="1093978"/>
    <lineage>
        <taxon>Eukaryota</taxon>
        <taxon>Metazoa</taxon>
        <taxon>Spiralia</taxon>
        <taxon>Lophotrochozoa</taxon>
        <taxon>Mollusca</taxon>
        <taxon>Gastropoda</taxon>
        <taxon>Heterobranchia</taxon>
        <taxon>Euthyneura</taxon>
        <taxon>Panpulmonata</taxon>
        <taxon>Sacoglossa</taxon>
        <taxon>Placobranchoidea</taxon>
        <taxon>Plakobranchidae</taxon>
        <taxon>Elysia</taxon>
    </lineage>
</organism>
<comment type="caution">
    <text evidence="1">The sequence shown here is derived from an EMBL/GenBank/DDBJ whole genome shotgun (WGS) entry which is preliminary data.</text>
</comment>
<dbReference type="PANTHER" id="PTHR23227:SF67">
    <property type="entry name" value="CRANIOFACIAL DEVELOPMENT PROTEIN 2-LIKE"/>
    <property type="match status" value="1"/>
</dbReference>
<dbReference type="InterPro" id="IPR036691">
    <property type="entry name" value="Endo/exonu/phosph_ase_sf"/>
</dbReference>
<keyword evidence="2" id="KW-1185">Reference proteome</keyword>
<gene>
    <name evidence="1" type="ORF">ElyMa_000022600</name>
</gene>
<protein>
    <submittedName>
        <fullName evidence="1">Craniofacial development protein 2</fullName>
    </submittedName>
</protein>